<dbReference type="RefSeq" id="WP_064716226.1">
    <property type="nucleotide sequence ID" value="NZ_JMTM01000065.1"/>
</dbReference>
<keyword evidence="1" id="KW-1133">Transmembrane helix</keyword>
<dbReference type="PATRIC" id="fig|29536.5.peg.2567"/>
<dbReference type="InterPro" id="IPR018688">
    <property type="entry name" value="PpoB2-like"/>
</dbReference>
<gene>
    <name evidence="2" type="ORF">FLB_24680</name>
</gene>
<evidence type="ECO:0000256" key="1">
    <source>
        <dbReference type="SAM" id="Phobius"/>
    </source>
</evidence>
<reference evidence="2 3" key="1">
    <citation type="submission" date="2016-06" db="EMBL/GenBank/DDBJ databases">
        <title>Draft genome sequence of Flavobacterium succinicans strain DD5b.</title>
        <authorList>
            <person name="Poehlein A."/>
            <person name="Daniel R."/>
            <person name="Simeonova D.D."/>
        </authorList>
    </citation>
    <scope>NUCLEOTIDE SEQUENCE [LARGE SCALE GENOMIC DNA]</scope>
    <source>
        <strain evidence="2 3">DD5b</strain>
    </source>
</reference>
<feature type="transmembrane region" description="Helical" evidence="1">
    <location>
        <begin position="57"/>
        <end position="74"/>
    </location>
</feature>
<feature type="transmembrane region" description="Helical" evidence="1">
    <location>
        <begin position="174"/>
        <end position="195"/>
    </location>
</feature>
<protein>
    <recommendedName>
        <fullName evidence="4">Metal-binding integral membrane protein</fullName>
    </recommendedName>
</protein>
<dbReference type="OrthoDB" id="980055at2"/>
<dbReference type="EMBL" id="JMTM01000065">
    <property type="protein sequence ID" value="OAZ03222.1"/>
    <property type="molecule type" value="Genomic_DNA"/>
</dbReference>
<accession>A0A199XP91</accession>
<sequence>MKLSQNKRITISMLVVSALFWMLLLVNPGHIMAMRYCHVFASCPSPTSFQMLLGMKFFSSQFIGWGLMVVAMMLPKLILPIQFIYQQSFKRYRFVCALLFVLGYMQIWMIAGFFMITVIMGFNLLLPLSYIPAMGLFAIAIVWEISPMKQWFLNLGHDHRILSAFGWKAFRDSLFFGLTHGVWCFGSGWALMLFPMLLPKGHNLAMLLVTFIMISEHLENPRFPMWFLPPRLKLLKIIIAQTRIKLITSLGI</sequence>
<feature type="transmembrane region" description="Helical" evidence="1">
    <location>
        <begin position="94"/>
        <end position="118"/>
    </location>
</feature>
<keyword evidence="1" id="KW-0812">Transmembrane</keyword>
<dbReference type="AlphaFoldDB" id="A0A199XP91"/>
<keyword evidence="1" id="KW-0472">Membrane</keyword>
<evidence type="ECO:0000313" key="3">
    <source>
        <dbReference type="Proteomes" id="UP000093807"/>
    </source>
</evidence>
<dbReference type="Proteomes" id="UP000093807">
    <property type="component" value="Unassembled WGS sequence"/>
</dbReference>
<evidence type="ECO:0008006" key="4">
    <source>
        <dbReference type="Google" id="ProtNLM"/>
    </source>
</evidence>
<comment type="caution">
    <text evidence="2">The sequence shown here is derived from an EMBL/GenBank/DDBJ whole genome shotgun (WGS) entry which is preliminary data.</text>
</comment>
<dbReference type="Pfam" id="PF09948">
    <property type="entry name" value="PpoB2"/>
    <property type="match status" value="1"/>
</dbReference>
<organism evidence="2 3">
    <name type="scientific">Flavobacterium succinicans</name>
    <dbReference type="NCBI Taxonomy" id="29536"/>
    <lineage>
        <taxon>Bacteria</taxon>
        <taxon>Pseudomonadati</taxon>
        <taxon>Bacteroidota</taxon>
        <taxon>Flavobacteriia</taxon>
        <taxon>Flavobacteriales</taxon>
        <taxon>Flavobacteriaceae</taxon>
        <taxon>Flavobacterium</taxon>
    </lineage>
</organism>
<name>A0A199XP91_9FLAO</name>
<evidence type="ECO:0000313" key="2">
    <source>
        <dbReference type="EMBL" id="OAZ03222.1"/>
    </source>
</evidence>
<proteinExistence type="predicted"/>
<keyword evidence="3" id="KW-1185">Reference proteome</keyword>
<feature type="transmembrane region" description="Helical" evidence="1">
    <location>
        <begin position="124"/>
        <end position="143"/>
    </location>
</feature>